<keyword evidence="1" id="KW-0472">Membrane</keyword>
<gene>
    <name evidence="3" type="ORF">KAK10_04745</name>
</gene>
<dbReference type="InterPro" id="IPR051397">
    <property type="entry name" value="Zn-ADH-like_protein"/>
</dbReference>
<dbReference type="PANTHER" id="PTHR43677:SF1">
    <property type="entry name" value="ACRYLYL-COA REDUCTASE ACUI-RELATED"/>
    <property type="match status" value="1"/>
</dbReference>
<protein>
    <submittedName>
        <fullName evidence="3">Acryloyl-CoA reductase</fullName>
        <ecNumber evidence="3">1.3.1.95</ecNumber>
    </submittedName>
</protein>
<dbReference type="EMBL" id="JAGMVS010000059">
    <property type="protein sequence ID" value="MCM2437218.1"/>
    <property type="molecule type" value="Genomic_DNA"/>
</dbReference>
<accession>A0ABT0VHA1</accession>
<feature type="domain" description="Enoyl reductase (ER)" evidence="2">
    <location>
        <begin position="8"/>
        <end position="317"/>
    </location>
</feature>
<dbReference type="InterPro" id="IPR011032">
    <property type="entry name" value="GroES-like_sf"/>
</dbReference>
<comment type="caution">
    <text evidence="3">The sequence shown here is derived from an EMBL/GenBank/DDBJ whole genome shotgun (WGS) entry which is preliminary data.</text>
</comment>
<dbReference type="SUPFAM" id="SSF50129">
    <property type="entry name" value="GroES-like"/>
    <property type="match status" value="1"/>
</dbReference>
<dbReference type="EC" id="1.3.1.95" evidence="3"/>
<organism evidence="3 4">
    <name type="scientific">Periweissella beninensis</name>
    <dbReference type="NCBI Taxonomy" id="504936"/>
    <lineage>
        <taxon>Bacteria</taxon>
        <taxon>Bacillati</taxon>
        <taxon>Bacillota</taxon>
        <taxon>Bacilli</taxon>
        <taxon>Lactobacillales</taxon>
        <taxon>Lactobacillaceae</taxon>
        <taxon>Periweissella</taxon>
    </lineage>
</organism>
<dbReference type="InterPro" id="IPR036291">
    <property type="entry name" value="NAD(P)-bd_dom_sf"/>
</dbReference>
<feature type="transmembrane region" description="Helical" evidence="1">
    <location>
        <begin position="116"/>
        <end position="135"/>
    </location>
</feature>
<keyword evidence="1" id="KW-0812">Transmembrane</keyword>
<evidence type="ECO:0000313" key="3">
    <source>
        <dbReference type="EMBL" id="MCM2437218.1"/>
    </source>
</evidence>
<dbReference type="Pfam" id="PF08240">
    <property type="entry name" value="ADH_N"/>
    <property type="match status" value="1"/>
</dbReference>
<dbReference type="Gene3D" id="3.40.50.720">
    <property type="entry name" value="NAD(P)-binding Rossmann-like Domain"/>
    <property type="match status" value="1"/>
</dbReference>
<dbReference type="InterPro" id="IPR014188">
    <property type="entry name" value="Acrylyl-CoA_reductase_AcuI"/>
</dbReference>
<evidence type="ECO:0000259" key="2">
    <source>
        <dbReference type="SMART" id="SM00829"/>
    </source>
</evidence>
<evidence type="ECO:0000313" key="4">
    <source>
        <dbReference type="Proteomes" id="UP001057481"/>
    </source>
</evidence>
<keyword evidence="1" id="KW-1133">Transmembrane helix</keyword>
<reference evidence="3" key="1">
    <citation type="submission" date="2021-04" db="EMBL/GenBank/DDBJ databases">
        <title>Taxonomic assessment of Weissella genus.</title>
        <authorList>
            <person name="Fanelli F."/>
            <person name="Chieffi D."/>
            <person name="Dell'Aquila A."/>
            <person name="Gyu-Sung C."/>
            <person name="Franz C.M.A.P."/>
            <person name="Fusco V."/>
        </authorList>
    </citation>
    <scope>NUCLEOTIDE SEQUENCE</scope>
    <source>
        <strain evidence="3">LMG 25373</strain>
    </source>
</reference>
<dbReference type="InterPro" id="IPR013154">
    <property type="entry name" value="ADH-like_N"/>
</dbReference>
<keyword evidence="4" id="KW-1185">Reference proteome</keyword>
<dbReference type="NCBIfam" id="TIGR02823">
    <property type="entry name" value="oxido_YhdH"/>
    <property type="match status" value="1"/>
</dbReference>
<evidence type="ECO:0000256" key="1">
    <source>
        <dbReference type="SAM" id="Phobius"/>
    </source>
</evidence>
<dbReference type="SUPFAM" id="SSF51735">
    <property type="entry name" value="NAD(P)-binding Rossmann-fold domains"/>
    <property type="match status" value="1"/>
</dbReference>
<proteinExistence type="predicted"/>
<dbReference type="SMART" id="SM00829">
    <property type="entry name" value="PKS_ER"/>
    <property type="match status" value="1"/>
</dbReference>
<name>A0ABT0VHA1_9LACO</name>
<keyword evidence="3" id="KW-0560">Oxidoreductase</keyword>
<feature type="transmembrane region" description="Helical" evidence="1">
    <location>
        <begin position="147"/>
        <end position="171"/>
    </location>
</feature>
<dbReference type="RefSeq" id="WP_205144349.1">
    <property type="nucleotide sequence ID" value="NZ_JAFBDN010000035.1"/>
</dbReference>
<sequence length="320" mass="34613">MHALVVNNTNNNLTYQYEDIPLPPLKKEEVLVKIVYSSLNHKDLLAFKPNSGVVAQYPMVPGIDLSGIVLASKHANFKVGDQVLATGYQLGVAHFGGFATQAIVPGAWLHKVPTNLTLKTSMILGTAGLTAALAINKLLQEGMQPTASLLVTGATGGVGSIVLAILAQLGFTDITILIHQSMLDTKEFAKYNKLKMEDIDTKKLLAKQHFSFVIDCVGGAITGAVLKMIKYGGAMTVCGNIVGNTFNSSILPFILRGVTLFGIDSVAITKKQRNELWQLLATTWAFTPTFPVKELKFKDLQTFIDTHDTKLIGRTIITNS</sequence>
<dbReference type="PANTHER" id="PTHR43677">
    <property type="entry name" value="SHORT-CHAIN DEHYDROGENASE/REDUCTASE"/>
    <property type="match status" value="1"/>
</dbReference>
<dbReference type="Proteomes" id="UP001057481">
    <property type="component" value="Unassembled WGS sequence"/>
</dbReference>
<dbReference type="GO" id="GO:0043958">
    <property type="term" value="F:acryloyl-CoA reductase (NADH) activity"/>
    <property type="evidence" value="ECO:0007669"/>
    <property type="project" value="UniProtKB-EC"/>
</dbReference>
<dbReference type="InterPro" id="IPR020843">
    <property type="entry name" value="ER"/>
</dbReference>
<dbReference type="Gene3D" id="3.90.180.10">
    <property type="entry name" value="Medium-chain alcohol dehydrogenases, catalytic domain"/>
    <property type="match status" value="1"/>
</dbReference>